<evidence type="ECO:0000256" key="1">
    <source>
        <dbReference type="SAM" id="MobiDB-lite"/>
    </source>
</evidence>
<reference evidence="2 3" key="1">
    <citation type="journal article" date="2018" name="PLoS Pathog.">
        <title>Evolution of structural diversity of trichothecenes, a family of toxins produced by plant pathogenic and entomopathogenic fungi.</title>
        <authorList>
            <person name="Proctor R.H."/>
            <person name="McCormick S.P."/>
            <person name="Kim H.S."/>
            <person name="Cardoza R.E."/>
            <person name="Stanley A.M."/>
            <person name="Lindo L."/>
            <person name="Kelly A."/>
            <person name="Brown D.W."/>
            <person name="Lee T."/>
            <person name="Vaughan M.M."/>
            <person name="Alexander N.J."/>
            <person name="Busman M."/>
            <person name="Gutierrez S."/>
        </authorList>
    </citation>
    <scope>NUCLEOTIDE SEQUENCE [LARGE SCALE GENOMIC DNA]</scope>
    <source>
        <strain evidence="2 3">IBT 40837</strain>
    </source>
</reference>
<comment type="caution">
    <text evidence="2">The sequence shown here is derived from an EMBL/GenBank/DDBJ whole genome shotgun (WGS) entry which is preliminary data.</text>
</comment>
<feature type="compositionally biased region" description="Polar residues" evidence="1">
    <location>
        <begin position="428"/>
        <end position="447"/>
    </location>
</feature>
<feature type="compositionally biased region" description="Low complexity" evidence="1">
    <location>
        <begin position="134"/>
        <end position="152"/>
    </location>
</feature>
<dbReference type="AlphaFoldDB" id="A0A395NEN4"/>
<name>A0A395NEN4_TRIAR</name>
<evidence type="ECO:0000313" key="2">
    <source>
        <dbReference type="EMBL" id="RFU74588.1"/>
    </source>
</evidence>
<gene>
    <name evidence="2" type="ORF">TARUN_7663</name>
</gene>
<feature type="compositionally biased region" description="Polar residues" evidence="1">
    <location>
        <begin position="408"/>
        <end position="419"/>
    </location>
</feature>
<protein>
    <submittedName>
        <fullName evidence="2">Uncharacterized protein</fullName>
    </submittedName>
</protein>
<organism evidence="2 3">
    <name type="scientific">Trichoderma arundinaceum</name>
    <dbReference type="NCBI Taxonomy" id="490622"/>
    <lineage>
        <taxon>Eukaryota</taxon>
        <taxon>Fungi</taxon>
        <taxon>Dikarya</taxon>
        <taxon>Ascomycota</taxon>
        <taxon>Pezizomycotina</taxon>
        <taxon>Sordariomycetes</taxon>
        <taxon>Hypocreomycetidae</taxon>
        <taxon>Hypocreales</taxon>
        <taxon>Hypocreaceae</taxon>
        <taxon>Trichoderma</taxon>
    </lineage>
</organism>
<evidence type="ECO:0000313" key="3">
    <source>
        <dbReference type="Proteomes" id="UP000266272"/>
    </source>
</evidence>
<feature type="region of interest" description="Disordered" evidence="1">
    <location>
        <begin position="285"/>
        <end position="524"/>
    </location>
</feature>
<proteinExistence type="predicted"/>
<feature type="compositionally biased region" description="Acidic residues" evidence="1">
    <location>
        <begin position="456"/>
        <end position="472"/>
    </location>
</feature>
<feature type="compositionally biased region" description="Acidic residues" evidence="1">
    <location>
        <begin position="492"/>
        <end position="507"/>
    </location>
</feature>
<feature type="compositionally biased region" description="Low complexity" evidence="1">
    <location>
        <begin position="115"/>
        <end position="126"/>
    </location>
</feature>
<dbReference type="STRING" id="490622.A0A395NEN4"/>
<keyword evidence="3" id="KW-1185">Reference proteome</keyword>
<dbReference type="OrthoDB" id="5418627at2759"/>
<accession>A0A395NEN4</accession>
<feature type="region of interest" description="Disordered" evidence="1">
    <location>
        <begin position="203"/>
        <end position="241"/>
    </location>
</feature>
<dbReference type="Proteomes" id="UP000266272">
    <property type="component" value="Unassembled WGS sequence"/>
</dbReference>
<sequence>MEATLLNSLHTKLDDLEGKMLAYRYDLITDFQRYYHDLLTGVNPSVATSIERAIAPSFVNYPTLRPELEAADSRLPPDNPKPAAFQQAPTPELSPRIEAPSSRERETELQGLFTPSYLPLLDSSPPYDHRAVPAATSTATTTATTTATQTTAPFPLLPVMGPLTADSGTATDDGITMGGLTTTGNNATPADAQAPAEAHRLVRTATEDSTSSVCSDKSDSKIRRSALRRSSSISKPPQSPRRVRFEFMGAEVLPTSSPQQVEFITPVASSPAVEDEPIATDMLLDDDIEEWGPPPRKSSSTEALRALSRAPAEEGTVWTVVNPDTDGTNSHRGGADKAVLKKPSSVEETASATKDPRIDISAGAVQDKNKTPLDSGDANSRGSGKNKDADDSSDDEDDYLAMGRRKPATTQKPASSPLTQLPVRGASNGFTTTTPSQSKPHITSNTSRESRNPATADDESMDDYGDEDDMFEFEPGGLSAPPKPRERPPPPPEDDEPSDDESLDDVPDMARPGQQPLYSTSPAVSIVRPSRMENSMATVSRFQPGSLGSYKGRPVVMPVVRNPEVHARAASLGQFNTFVGGLDGRSGMDEGDLSSFRASVIQPGFTGTPRSFTERFMMEEAQAEREREKNGTAQ</sequence>
<dbReference type="EMBL" id="PXOA01000519">
    <property type="protein sequence ID" value="RFU74588.1"/>
    <property type="molecule type" value="Genomic_DNA"/>
</dbReference>
<feature type="region of interest" description="Disordered" evidence="1">
    <location>
        <begin position="71"/>
        <end position="158"/>
    </location>
</feature>